<evidence type="ECO:0000256" key="1">
    <source>
        <dbReference type="ARBA" id="ARBA00022737"/>
    </source>
</evidence>
<evidence type="ECO:0000256" key="2">
    <source>
        <dbReference type="ARBA" id="ARBA00023043"/>
    </source>
</evidence>
<feature type="repeat" description="ANK" evidence="3">
    <location>
        <begin position="187"/>
        <end position="219"/>
    </location>
</feature>
<evidence type="ECO:0000256" key="3">
    <source>
        <dbReference type="PROSITE-ProRule" id="PRU00023"/>
    </source>
</evidence>
<keyword evidence="2 3" id="KW-0040">ANK repeat</keyword>
<keyword evidence="6" id="KW-1185">Reference proteome</keyword>
<dbReference type="OrthoDB" id="424368at2759"/>
<protein>
    <submittedName>
        <fullName evidence="4">Uncharacterized protein</fullName>
    </submittedName>
</protein>
<comment type="caution">
    <text evidence="4">The sequence shown here is derived from an EMBL/GenBank/DDBJ whole genome shotgun (WGS) entry which is preliminary data.</text>
</comment>
<dbReference type="SMART" id="SM00248">
    <property type="entry name" value="ANK"/>
    <property type="match status" value="6"/>
</dbReference>
<dbReference type="AlphaFoldDB" id="A0A9P1FGZ9"/>
<dbReference type="PANTHER" id="PTHR24189:SF50">
    <property type="entry name" value="ANKYRIN REPEAT AND SOCS BOX PROTEIN 2"/>
    <property type="match status" value="1"/>
</dbReference>
<feature type="repeat" description="ANK" evidence="3">
    <location>
        <begin position="147"/>
        <end position="174"/>
    </location>
</feature>
<evidence type="ECO:0000313" key="6">
    <source>
        <dbReference type="Proteomes" id="UP001152797"/>
    </source>
</evidence>
<evidence type="ECO:0000313" key="4">
    <source>
        <dbReference type="EMBL" id="CAI3975666.1"/>
    </source>
</evidence>
<dbReference type="Pfam" id="PF12796">
    <property type="entry name" value="Ank_2"/>
    <property type="match status" value="1"/>
</dbReference>
<dbReference type="Gene3D" id="1.25.40.20">
    <property type="entry name" value="Ankyrin repeat-containing domain"/>
    <property type="match status" value="2"/>
</dbReference>
<dbReference type="PROSITE" id="PS50297">
    <property type="entry name" value="ANK_REP_REGION"/>
    <property type="match status" value="2"/>
</dbReference>
<dbReference type="InterPro" id="IPR036770">
    <property type="entry name" value="Ankyrin_rpt-contain_sf"/>
</dbReference>
<sequence>MGDLNRPLMEAAAALDLPVIQDLLKRGADARFIDDPEGVWGSRARKGPLHVALRQQPQRDKTEELANWISVVRTLLEAKADVNEVSINSDWRGCGSEASAFDMAMPFAVEHGDFLELFLQHGADPNTKRYHEVHSMRTDGRTEIPILHEAVKVGQLEAVRTLLDHGAAVDAYAKEQCFNERGFNRNEEETALHLAAMNGDLAMCALLLARGANVNAICKRTEHHANPVESPTDDPRSEGFVSSVICKEVEETALHVALRSKHSELVTLLRCSGADAMPLRRDGESTSCVELCGDDETLIQALQAEWSPEKHHLFPAEVRESVKTALLIAQRQKWPVPETVLFKVCAMFAAPEGSG</sequence>
<dbReference type="InterPro" id="IPR050745">
    <property type="entry name" value="Multifunctional_regulatory"/>
</dbReference>
<name>A0A9P1FGZ9_9DINO</name>
<keyword evidence="1" id="KW-0677">Repeat</keyword>
<dbReference type="Proteomes" id="UP001152797">
    <property type="component" value="Unassembled WGS sequence"/>
</dbReference>
<feature type="repeat" description="ANK" evidence="3">
    <location>
        <begin position="3"/>
        <end position="35"/>
    </location>
</feature>
<reference evidence="5" key="2">
    <citation type="submission" date="2024-04" db="EMBL/GenBank/DDBJ databases">
        <authorList>
            <person name="Chen Y."/>
            <person name="Shah S."/>
            <person name="Dougan E. K."/>
            <person name="Thang M."/>
            <person name="Chan C."/>
        </authorList>
    </citation>
    <scope>NUCLEOTIDE SEQUENCE [LARGE SCALE GENOMIC DNA]</scope>
</reference>
<dbReference type="Pfam" id="PF00023">
    <property type="entry name" value="Ank"/>
    <property type="match status" value="1"/>
</dbReference>
<dbReference type="InterPro" id="IPR002110">
    <property type="entry name" value="Ankyrin_rpt"/>
</dbReference>
<dbReference type="PROSITE" id="PS50088">
    <property type="entry name" value="ANK_REPEAT"/>
    <property type="match status" value="3"/>
</dbReference>
<dbReference type="EMBL" id="CAMXCT010000217">
    <property type="protein sequence ID" value="CAI3975666.1"/>
    <property type="molecule type" value="Genomic_DNA"/>
</dbReference>
<proteinExistence type="predicted"/>
<accession>A0A9P1FGZ9</accession>
<dbReference type="PANTHER" id="PTHR24189">
    <property type="entry name" value="MYOTROPHIN"/>
    <property type="match status" value="1"/>
</dbReference>
<dbReference type="EMBL" id="CAMXCT030000217">
    <property type="protein sequence ID" value="CAL4762978.1"/>
    <property type="molecule type" value="Genomic_DNA"/>
</dbReference>
<dbReference type="EMBL" id="CAMXCT020000217">
    <property type="protein sequence ID" value="CAL1129041.1"/>
    <property type="molecule type" value="Genomic_DNA"/>
</dbReference>
<gene>
    <name evidence="4" type="ORF">C1SCF055_LOCUS3957</name>
</gene>
<reference evidence="4" key="1">
    <citation type="submission" date="2022-10" db="EMBL/GenBank/DDBJ databases">
        <authorList>
            <person name="Chen Y."/>
            <person name="Dougan E. K."/>
            <person name="Chan C."/>
            <person name="Rhodes N."/>
            <person name="Thang M."/>
        </authorList>
    </citation>
    <scope>NUCLEOTIDE SEQUENCE</scope>
</reference>
<organism evidence="4">
    <name type="scientific">Cladocopium goreaui</name>
    <dbReference type="NCBI Taxonomy" id="2562237"/>
    <lineage>
        <taxon>Eukaryota</taxon>
        <taxon>Sar</taxon>
        <taxon>Alveolata</taxon>
        <taxon>Dinophyceae</taxon>
        <taxon>Suessiales</taxon>
        <taxon>Symbiodiniaceae</taxon>
        <taxon>Cladocopium</taxon>
    </lineage>
</organism>
<dbReference type="SUPFAM" id="SSF48403">
    <property type="entry name" value="Ankyrin repeat"/>
    <property type="match status" value="1"/>
</dbReference>
<evidence type="ECO:0000313" key="5">
    <source>
        <dbReference type="EMBL" id="CAL1129041.1"/>
    </source>
</evidence>